<protein>
    <recommendedName>
        <fullName evidence="1">DnaJ homologue subfamily C member 28 conserved domain-containing protein</fullName>
    </recommendedName>
</protein>
<evidence type="ECO:0000259" key="1">
    <source>
        <dbReference type="Pfam" id="PF09350"/>
    </source>
</evidence>
<accession>A0A6I6DCC5</accession>
<dbReference type="RefSeq" id="WP_156203747.1">
    <property type="nucleotide sequence ID" value="NZ_CP046457.1"/>
</dbReference>
<evidence type="ECO:0000313" key="3">
    <source>
        <dbReference type="Proteomes" id="UP000426444"/>
    </source>
</evidence>
<dbReference type="OrthoDB" id="9798476at2"/>
<name>A0A6I6DCC5_9FIRM</name>
<organism evidence="2 3">
    <name type="scientific">Candidatus Syntrophocurvum alkaliphilum</name>
    <dbReference type="NCBI Taxonomy" id="2293317"/>
    <lineage>
        <taxon>Bacteria</taxon>
        <taxon>Bacillati</taxon>
        <taxon>Bacillota</taxon>
        <taxon>Clostridia</taxon>
        <taxon>Eubacteriales</taxon>
        <taxon>Syntrophomonadaceae</taxon>
        <taxon>Candidatus Syntrophocurvum</taxon>
    </lineage>
</organism>
<evidence type="ECO:0000313" key="2">
    <source>
        <dbReference type="EMBL" id="QGT99899.1"/>
    </source>
</evidence>
<reference evidence="3" key="1">
    <citation type="journal article" date="2019" name="Microbiology">
        <title>Complete Genome Sequence of an Uncultured Bacterium of the Candidate Phylum Bipolaricaulota.</title>
        <authorList>
            <person name="Kadnikov V.V."/>
            <person name="Mardanov A.V."/>
            <person name="Beletsky A.V."/>
            <person name="Frank Y.A."/>
            <person name="Karnachuk O.V."/>
            <person name="Ravin N.V."/>
        </authorList>
    </citation>
    <scope>NUCLEOTIDE SEQUENCE [LARGE SCALE GENOMIC DNA]</scope>
</reference>
<dbReference type="KEGG" id="salq:SYNTR_1306"/>
<dbReference type="InterPro" id="IPR018961">
    <property type="entry name" value="DnaJ_homolog_subfam-C_membr-28"/>
</dbReference>
<dbReference type="PANTHER" id="PTHR39158:SF1">
    <property type="entry name" value="DNAJ HOMOLOG SUBFAMILY C MEMBER 28"/>
    <property type="match status" value="1"/>
</dbReference>
<dbReference type="Pfam" id="PF09350">
    <property type="entry name" value="DJC28_CD"/>
    <property type="match status" value="1"/>
</dbReference>
<dbReference type="PANTHER" id="PTHR39158">
    <property type="entry name" value="OS08G0560600 PROTEIN"/>
    <property type="match status" value="1"/>
</dbReference>
<proteinExistence type="predicted"/>
<dbReference type="Proteomes" id="UP000426444">
    <property type="component" value="Chromosome"/>
</dbReference>
<gene>
    <name evidence="2" type="ORF">SYNTR_1306</name>
</gene>
<dbReference type="EMBL" id="CP046457">
    <property type="protein sequence ID" value="QGT99899.1"/>
    <property type="molecule type" value="Genomic_DNA"/>
</dbReference>
<keyword evidence="3" id="KW-1185">Reference proteome</keyword>
<feature type="domain" description="DnaJ homologue subfamily C member 28 conserved" evidence="1">
    <location>
        <begin position="30"/>
        <end position="96"/>
    </location>
</feature>
<dbReference type="AlphaFoldDB" id="A0A6I6DCC5"/>
<sequence length="177" mass="21135">MTRKSIEEQIKIKAEKNKGIAKHMVSTQSLVEEQILKAQKAGKFDNLEGMGEPLNLEENPFEPDEVRMVFRILKRNNYAPYWIELGNDIDADIEKFWQEVEKFEKYTRLFFSGKNNRISIKRFENKQNRFLEERKAILQNINKKITDFNLHCPAFHLTRHNLNVINEMEKVRNRIKP</sequence>
<dbReference type="InterPro" id="IPR052573">
    <property type="entry name" value="DnaJ_C_subfamily_28"/>
</dbReference>